<gene>
    <name evidence="1" type="ORF">BWK59_14255</name>
</gene>
<dbReference type="RefSeq" id="WP_088394934.1">
    <property type="nucleotide sequence ID" value="NZ_MTCZ01000274.1"/>
</dbReference>
<accession>A0A2D0AI84</accession>
<dbReference type="Proteomes" id="UP000197768">
    <property type="component" value="Unassembled WGS sequence"/>
</dbReference>
<dbReference type="AlphaFoldDB" id="A0A2D0AI84"/>
<organism evidence="1 2">
    <name type="scientific">Flavobacterium davisii</name>
    <dbReference type="NCBI Taxonomy" id="2906077"/>
    <lineage>
        <taxon>Bacteria</taxon>
        <taxon>Pseudomonadati</taxon>
        <taxon>Bacteroidota</taxon>
        <taxon>Flavobacteriia</taxon>
        <taxon>Flavobacteriales</taxon>
        <taxon>Flavobacteriaceae</taxon>
        <taxon>Flavobacterium</taxon>
    </lineage>
</organism>
<comment type="caution">
    <text evidence="1">The sequence shown here is derived from an EMBL/GenBank/DDBJ whole genome shotgun (WGS) entry which is preliminary data.</text>
</comment>
<name>A0A2D0AI84_9FLAO</name>
<evidence type="ECO:0000313" key="2">
    <source>
        <dbReference type="Proteomes" id="UP000197768"/>
    </source>
</evidence>
<reference evidence="1 2" key="1">
    <citation type="journal article" date="2017" name="Infect. Genet. Evol.">
        <title>Comparative genome analysis of fish pathogen Flavobacterium columnare reveals extensive sequence diversity within the species.</title>
        <authorList>
            <person name="Kayansamruaj P."/>
            <person name="Dong H.T."/>
            <person name="Hirono I."/>
            <person name="Kondo H."/>
            <person name="Senapin S."/>
            <person name="Rodkhum C."/>
        </authorList>
    </citation>
    <scope>NUCLEOTIDE SEQUENCE [LARGE SCALE GENOMIC DNA]</scope>
    <source>
        <strain evidence="1 2">1215</strain>
    </source>
</reference>
<evidence type="ECO:0000313" key="1">
    <source>
        <dbReference type="EMBL" id="OWP82741.1"/>
    </source>
</evidence>
<proteinExistence type="predicted"/>
<protein>
    <submittedName>
        <fullName evidence="1">Uncharacterized protein</fullName>
    </submittedName>
</protein>
<dbReference type="EMBL" id="MTCZ01000274">
    <property type="protein sequence ID" value="OWP82741.1"/>
    <property type="molecule type" value="Genomic_DNA"/>
</dbReference>
<sequence>MKKIFFAILVYSNISLGQETNKNCIYDSSLITDEFISKISVNKYVWSDLSKEAKIITKEGDFFYIRKWACETEGLVARLFVVGDYKEVDKDFLKWKNKVLSQGKEILDEKNYLELQNYFLDDKLTAKRFGTDLVFDINSDSMKKFIIVISPLDKLVIINYLIYK</sequence>